<dbReference type="EMBL" id="JAHRIN010063244">
    <property type="protein sequence ID" value="MEQ2213764.1"/>
    <property type="molecule type" value="Genomic_DNA"/>
</dbReference>
<protein>
    <submittedName>
        <fullName evidence="1">Uncharacterized protein</fullName>
    </submittedName>
</protein>
<dbReference type="Proteomes" id="UP001434883">
    <property type="component" value="Unassembled WGS sequence"/>
</dbReference>
<comment type="caution">
    <text evidence="1">The sequence shown here is derived from an EMBL/GenBank/DDBJ whole genome shotgun (WGS) entry which is preliminary data.</text>
</comment>
<proteinExistence type="predicted"/>
<gene>
    <name evidence="1" type="ORF">XENOCAPTIV_020509</name>
</gene>
<keyword evidence="2" id="KW-1185">Reference proteome</keyword>
<evidence type="ECO:0000313" key="1">
    <source>
        <dbReference type="EMBL" id="MEQ2213764.1"/>
    </source>
</evidence>
<evidence type="ECO:0000313" key="2">
    <source>
        <dbReference type="Proteomes" id="UP001434883"/>
    </source>
</evidence>
<accession>A0ABV0S0H9</accession>
<reference evidence="1 2" key="1">
    <citation type="submission" date="2021-06" db="EMBL/GenBank/DDBJ databases">
        <authorList>
            <person name="Palmer J.M."/>
        </authorList>
    </citation>
    <scope>NUCLEOTIDE SEQUENCE [LARGE SCALE GENOMIC DNA]</scope>
    <source>
        <strain evidence="1 2">XC_2019</strain>
        <tissue evidence="1">Muscle</tissue>
    </source>
</reference>
<sequence>MLISSFLPLNPPILRLKFILENKSLIQYQNKRKPPEIDFHISKGSNKESVSIFIKLSSSVLPPLKHLCAQFMKIVSQISHVSASHSPEPSTHLTTNTKFPCIAMIMRVCGCLFLFVSTCLTGDTFKVHFMSCSKHVDSLDLGLGETVMDTR</sequence>
<name>A0ABV0S0H9_9TELE</name>
<organism evidence="1 2">
    <name type="scientific">Xenoophorus captivus</name>
    <dbReference type="NCBI Taxonomy" id="1517983"/>
    <lineage>
        <taxon>Eukaryota</taxon>
        <taxon>Metazoa</taxon>
        <taxon>Chordata</taxon>
        <taxon>Craniata</taxon>
        <taxon>Vertebrata</taxon>
        <taxon>Euteleostomi</taxon>
        <taxon>Actinopterygii</taxon>
        <taxon>Neopterygii</taxon>
        <taxon>Teleostei</taxon>
        <taxon>Neoteleostei</taxon>
        <taxon>Acanthomorphata</taxon>
        <taxon>Ovalentaria</taxon>
        <taxon>Atherinomorphae</taxon>
        <taxon>Cyprinodontiformes</taxon>
        <taxon>Goodeidae</taxon>
        <taxon>Xenoophorus</taxon>
    </lineage>
</organism>